<proteinExistence type="inferred from homology"/>
<evidence type="ECO:0000256" key="3">
    <source>
        <dbReference type="ARBA" id="ARBA00022676"/>
    </source>
</evidence>
<dbReference type="AlphaFoldDB" id="A0A914CC45"/>
<protein>
    <recommendedName>
        <fullName evidence="10">Hexosyltransferase</fullName>
        <ecNumber evidence="10">2.4.1.-</ecNumber>
    </recommendedName>
</protein>
<evidence type="ECO:0000256" key="10">
    <source>
        <dbReference type="RuleBase" id="RU363063"/>
    </source>
</evidence>
<evidence type="ECO:0000313" key="11">
    <source>
        <dbReference type="Proteomes" id="UP000887540"/>
    </source>
</evidence>
<dbReference type="Pfam" id="PF01762">
    <property type="entry name" value="Galactosyl_T"/>
    <property type="match status" value="1"/>
</dbReference>
<evidence type="ECO:0000256" key="5">
    <source>
        <dbReference type="ARBA" id="ARBA00022692"/>
    </source>
</evidence>
<organism evidence="11 12">
    <name type="scientific">Acrobeloides nanus</name>
    <dbReference type="NCBI Taxonomy" id="290746"/>
    <lineage>
        <taxon>Eukaryota</taxon>
        <taxon>Metazoa</taxon>
        <taxon>Ecdysozoa</taxon>
        <taxon>Nematoda</taxon>
        <taxon>Chromadorea</taxon>
        <taxon>Rhabditida</taxon>
        <taxon>Tylenchina</taxon>
        <taxon>Cephalobomorpha</taxon>
        <taxon>Cephaloboidea</taxon>
        <taxon>Cephalobidae</taxon>
        <taxon>Acrobeloides</taxon>
    </lineage>
</organism>
<dbReference type="PANTHER" id="PTHR11214:SF319">
    <property type="entry name" value="HEXOSYLTRANSFERASE"/>
    <property type="match status" value="1"/>
</dbReference>
<keyword evidence="5" id="KW-0812">Transmembrane</keyword>
<dbReference type="Gene3D" id="3.90.550.50">
    <property type="match status" value="1"/>
</dbReference>
<dbReference type="GO" id="GO:0000139">
    <property type="term" value="C:Golgi membrane"/>
    <property type="evidence" value="ECO:0007669"/>
    <property type="project" value="UniProtKB-SubCell"/>
</dbReference>
<dbReference type="GO" id="GO:0016758">
    <property type="term" value="F:hexosyltransferase activity"/>
    <property type="evidence" value="ECO:0007669"/>
    <property type="project" value="InterPro"/>
</dbReference>
<evidence type="ECO:0000256" key="2">
    <source>
        <dbReference type="ARBA" id="ARBA00008661"/>
    </source>
</evidence>
<dbReference type="PANTHER" id="PTHR11214">
    <property type="entry name" value="BETA-1,3-N-ACETYLGLUCOSAMINYLTRANSFERASE"/>
    <property type="match status" value="1"/>
</dbReference>
<keyword evidence="4" id="KW-0808">Transferase</keyword>
<evidence type="ECO:0000256" key="6">
    <source>
        <dbReference type="ARBA" id="ARBA00022968"/>
    </source>
</evidence>
<keyword evidence="8 10" id="KW-0333">Golgi apparatus</keyword>
<dbReference type="Proteomes" id="UP000887540">
    <property type="component" value="Unplaced"/>
</dbReference>
<evidence type="ECO:0000256" key="8">
    <source>
        <dbReference type="ARBA" id="ARBA00023034"/>
    </source>
</evidence>
<dbReference type="GO" id="GO:0006493">
    <property type="term" value="P:protein O-linked glycosylation"/>
    <property type="evidence" value="ECO:0007669"/>
    <property type="project" value="TreeGrafter"/>
</dbReference>
<name>A0A914CC45_9BILA</name>
<evidence type="ECO:0000256" key="4">
    <source>
        <dbReference type="ARBA" id="ARBA00022679"/>
    </source>
</evidence>
<evidence type="ECO:0000313" key="12">
    <source>
        <dbReference type="WBParaSite" id="ACRNAN_Path_837.g3213.t1"/>
    </source>
</evidence>
<evidence type="ECO:0000256" key="9">
    <source>
        <dbReference type="ARBA" id="ARBA00023136"/>
    </source>
</evidence>
<reference evidence="12" key="1">
    <citation type="submission" date="2022-11" db="UniProtKB">
        <authorList>
            <consortium name="WormBaseParasite"/>
        </authorList>
    </citation>
    <scope>IDENTIFICATION</scope>
</reference>
<evidence type="ECO:0000256" key="1">
    <source>
        <dbReference type="ARBA" id="ARBA00004323"/>
    </source>
</evidence>
<keyword evidence="7" id="KW-1133">Transmembrane helix</keyword>
<evidence type="ECO:0000256" key="7">
    <source>
        <dbReference type="ARBA" id="ARBA00022989"/>
    </source>
</evidence>
<dbReference type="EC" id="2.4.1.-" evidence="10"/>
<sequence length="265" mass="30562">MKILPPHGCNSTTKLIAAVRSAPTEFDRRKWIRNNWANTHSNSTQVIFVIANHKDNDTNLRIQSEHEIYGDILWLDYEDGYYSLPMKNYGYYEYAIKYCPNTKCVLNLDSDTVVNLPGFEKLCAVSNESVPMITGKLYGGSPVVRDTYSKWYVPRYIYEKEIYPLYPYGWVKFITGLGALQKLQDTLRIKTPFLVSENYRRLPEDSVYHGDVVHLAGIQLRDVGGINFGQISHWSDSSNGNQKIPLVVQVGEDHRDRIWKEMQTP</sequence>
<keyword evidence="9" id="KW-0472">Membrane</keyword>
<comment type="similarity">
    <text evidence="2 10">Belongs to the glycosyltransferase 31 family.</text>
</comment>
<dbReference type="InterPro" id="IPR002659">
    <property type="entry name" value="Glyco_trans_31"/>
</dbReference>
<comment type="subcellular location">
    <subcellularLocation>
        <location evidence="1 10">Golgi apparatus membrane</location>
        <topology evidence="1 10">Single-pass type II membrane protein</topology>
    </subcellularLocation>
</comment>
<keyword evidence="3 10" id="KW-0328">Glycosyltransferase</keyword>
<keyword evidence="6" id="KW-0735">Signal-anchor</keyword>
<dbReference type="WBParaSite" id="ACRNAN_Path_837.g3213.t1">
    <property type="protein sequence ID" value="ACRNAN_Path_837.g3213.t1"/>
    <property type="gene ID" value="ACRNAN_Path_837.g3213"/>
</dbReference>
<accession>A0A914CC45</accession>
<keyword evidence="11" id="KW-1185">Reference proteome</keyword>